<reference evidence="7 8" key="1">
    <citation type="submission" date="2018-12" db="EMBL/GenBank/DDBJ databases">
        <title>Dyella dinghuensis sp. nov. DHOA06 and Dyella choica sp. nov. 4M-K27, isolated from forest soil.</title>
        <authorList>
            <person name="Qiu L.-H."/>
            <person name="Gao Z.-H."/>
        </authorList>
    </citation>
    <scope>NUCLEOTIDE SEQUENCE [LARGE SCALE GENOMIC DNA]</scope>
    <source>
        <strain evidence="7 8">DHOA06</strain>
    </source>
</reference>
<dbReference type="Gene3D" id="1.10.1740.10">
    <property type="match status" value="1"/>
</dbReference>
<dbReference type="EMBL" id="RYZR01000007">
    <property type="protein sequence ID" value="RUL62533.1"/>
    <property type="molecule type" value="Genomic_DNA"/>
</dbReference>
<dbReference type="CDD" id="cd06171">
    <property type="entry name" value="Sigma70_r4"/>
    <property type="match status" value="1"/>
</dbReference>
<feature type="domain" description="RNA polymerase sigma factor 70 region 4 type 2" evidence="6">
    <location>
        <begin position="122"/>
        <end position="173"/>
    </location>
</feature>
<dbReference type="InterPro" id="IPR013324">
    <property type="entry name" value="RNA_pol_sigma_r3/r4-like"/>
</dbReference>
<dbReference type="InterPro" id="IPR014284">
    <property type="entry name" value="RNA_pol_sigma-70_dom"/>
</dbReference>
<dbReference type="InterPro" id="IPR039425">
    <property type="entry name" value="RNA_pol_sigma-70-like"/>
</dbReference>
<dbReference type="InterPro" id="IPR013325">
    <property type="entry name" value="RNA_pol_sigma_r2"/>
</dbReference>
<evidence type="ECO:0000256" key="1">
    <source>
        <dbReference type="ARBA" id="ARBA00010641"/>
    </source>
</evidence>
<evidence type="ECO:0000256" key="3">
    <source>
        <dbReference type="ARBA" id="ARBA00023082"/>
    </source>
</evidence>
<dbReference type="InterPro" id="IPR013249">
    <property type="entry name" value="RNA_pol_sigma70_r4_t2"/>
</dbReference>
<dbReference type="SUPFAM" id="SSF88659">
    <property type="entry name" value="Sigma3 and sigma4 domains of RNA polymerase sigma factors"/>
    <property type="match status" value="1"/>
</dbReference>
<dbReference type="GO" id="GO:0016987">
    <property type="term" value="F:sigma factor activity"/>
    <property type="evidence" value="ECO:0007669"/>
    <property type="project" value="UniProtKB-KW"/>
</dbReference>
<organism evidence="7 8">
    <name type="scientific">Dyella dinghuensis</name>
    <dbReference type="NCBI Taxonomy" id="1920169"/>
    <lineage>
        <taxon>Bacteria</taxon>
        <taxon>Pseudomonadati</taxon>
        <taxon>Pseudomonadota</taxon>
        <taxon>Gammaproteobacteria</taxon>
        <taxon>Lysobacterales</taxon>
        <taxon>Rhodanobacteraceae</taxon>
        <taxon>Dyella</taxon>
    </lineage>
</organism>
<keyword evidence="4" id="KW-0804">Transcription</keyword>
<keyword evidence="3" id="KW-0731">Sigma factor</keyword>
<dbReference type="Gene3D" id="1.10.10.10">
    <property type="entry name" value="Winged helix-like DNA-binding domain superfamily/Winged helix DNA-binding domain"/>
    <property type="match status" value="1"/>
</dbReference>
<comment type="caution">
    <text evidence="7">The sequence shown here is derived from an EMBL/GenBank/DDBJ whole genome shotgun (WGS) entry which is preliminary data.</text>
</comment>
<sequence>MPADFQSTPFRTNADRSRNFEVGVLPYLDAAYNLARWLARDDMDAQDVVQEAMLRAFRYFDSFHGTDARVWLLAIVRNTFYSLRAKTSPVGMHESFDDDVHTVADEQPSPEARMMLATDVGSLQKALEKLPHPLREVIILRELEECSYKEIASITGQKIGTVMSRLARARERLKTELTQQPSEARRHDVQ</sequence>
<proteinExistence type="inferred from homology"/>
<protein>
    <submittedName>
        <fullName evidence="7">Sigma-70 family RNA polymerase sigma factor</fullName>
    </submittedName>
</protein>
<dbReference type="PANTHER" id="PTHR43133">
    <property type="entry name" value="RNA POLYMERASE ECF-TYPE SIGMA FACTO"/>
    <property type="match status" value="1"/>
</dbReference>
<keyword evidence="2" id="KW-0805">Transcription regulation</keyword>
<dbReference type="PANTHER" id="PTHR43133:SF25">
    <property type="entry name" value="RNA POLYMERASE SIGMA FACTOR RFAY-RELATED"/>
    <property type="match status" value="1"/>
</dbReference>
<evidence type="ECO:0000256" key="2">
    <source>
        <dbReference type="ARBA" id="ARBA00023015"/>
    </source>
</evidence>
<comment type="similarity">
    <text evidence="1">Belongs to the sigma-70 factor family. ECF subfamily.</text>
</comment>
<evidence type="ECO:0000313" key="7">
    <source>
        <dbReference type="EMBL" id="RUL62533.1"/>
    </source>
</evidence>
<dbReference type="NCBIfam" id="TIGR02937">
    <property type="entry name" value="sigma70-ECF"/>
    <property type="match status" value="1"/>
</dbReference>
<dbReference type="SUPFAM" id="SSF88946">
    <property type="entry name" value="Sigma2 domain of RNA polymerase sigma factors"/>
    <property type="match status" value="1"/>
</dbReference>
<dbReference type="Pfam" id="PF04542">
    <property type="entry name" value="Sigma70_r2"/>
    <property type="match status" value="1"/>
</dbReference>
<dbReference type="Pfam" id="PF08281">
    <property type="entry name" value="Sigma70_r4_2"/>
    <property type="match status" value="1"/>
</dbReference>
<gene>
    <name evidence="7" type="ORF">EKH79_16860</name>
</gene>
<dbReference type="GO" id="GO:0006352">
    <property type="term" value="P:DNA-templated transcription initiation"/>
    <property type="evidence" value="ECO:0007669"/>
    <property type="project" value="InterPro"/>
</dbReference>
<feature type="domain" description="RNA polymerase sigma-70 region 2" evidence="5">
    <location>
        <begin position="27"/>
        <end position="86"/>
    </location>
</feature>
<dbReference type="RefSeq" id="WP_126674975.1">
    <property type="nucleotide sequence ID" value="NZ_RYZR01000007.1"/>
</dbReference>
<evidence type="ECO:0000259" key="5">
    <source>
        <dbReference type="Pfam" id="PF04542"/>
    </source>
</evidence>
<dbReference type="InterPro" id="IPR036388">
    <property type="entry name" value="WH-like_DNA-bd_sf"/>
</dbReference>
<name>A0A3S0RD31_9GAMM</name>
<dbReference type="GO" id="GO:0003677">
    <property type="term" value="F:DNA binding"/>
    <property type="evidence" value="ECO:0007669"/>
    <property type="project" value="InterPro"/>
</dbReference>
<evidence type="ECO:0000256" key="4">
    <source>
        <dbReference type="ARBA" id="ARBA00023163"/>
    </source>
</evidence>
<evidence type="ECO:0000259" key="6">
    <source>
        <dbReference type="Pfam" id="PF08281"/>
    </source>
</evidence>
<dbReference type="AlphaFoldDB" id="A0A3S0RD31"/>
<dbReference type="Proteomes" id="UP000267077">
    <property type="component" value="Unassembled WGS sequence"/>
</dbReference>
<accession>A0A3S0RD31</accession>
<dbReference type="OrthoDB" id="9797134at2"/>
<keyword evidence="8" id="KW-1185">Reference proteome</keyword>
<dbReference type="InterPro" id="IPR007627">
    <property type="entry name" value="RNA_pol_sigma70_r2"/>
</dbReference>
<evidence type="ECO:0000313" key="8">
    <source>
        <dbReference type="Proteomes" id="UP000267077"/>
    </source>
</evidence>